<proteinExistence type="inferred from homology"/>
<dbReference type="InterPro" id="IPR000847">
    <property type="entry name" value="LysR_HTH_N"/>
</dbReference>
<keyword evidence="4" id="KW-0804">Transcription</keyword>
<dbReference type="PANTHER" id="PTHR30126">
    <property type="entry name" value="HTH-TYPE TRANSCRIPTIONAL REGULATOR"/>
    <property type="match status" value="1"/>
</dbReference>
<dbReference type="Gene3D" id="1.10.10.10">
    <property type="entry name" value="Winged helix-like DNA-binding domain superfamily/Winged helix DNA-binding domain"/>
    <property type="match status" value="1"/>
</dbReference>
<accession>A0AA42DMT7</accession>
<dbReference type="PROSITE" id="PS50931">
    <property type="entry name" value="HTH_LYSR"/>
    <property type="match status" value="1"/>
</dbReference>
<name>A0AA42DMT7_9FIRM</name>
<dbReference type="Proteomes" id="UP001169242">
    <property type="component" value="Unassembled WGS sequence"/>
</dbReference>
<evidence type="ECO:0000256" key="4">
    <source>
        <dbReference type="ARBA" id="ARBA00023163"/>
    </source>
</evidence>
<dbReference type="SUPFAM" id="SSF53850">
    <property type="entry name" value="Periplasmic binding protein-like II"/>
    <property type="match status" value="1"/>
</dbReference>
<dbReference type="EMBL" id="JAQIFT010000043">
    <property type="protein sequence ID" value="MDA3731860.1"/>
    <property type="molecule type" value="Genomic_DNA"/>
</dbReference>
<comment type="caution">
    <text evidence="6">The sequence shown here is derived from an EMBL/GenBank/DDBJ whole genome shotgun (WGS) entry which is preliminary data.</text>
</comment>
<evidence type="ECO:0000256" key="2">
    <source>
        <dbReference type="ARBA" id="ARBA00023015"/>
    </source>
</evidence>
<keyword evidence="7" id="KW-1185">Reference proteome</keyword>
<gene>
    <name evidence="6" type="ORF">PBV87_10255</name>
</gene>
<keyword evidence="2" id="KW-0805">Transcription regulation</keyword>
<dbReference type="Pfam" id="PF03466">
    <property type="entry name" value="LysR_substrate"/>
    <property type="match status" value="1"/>
</dbReference>
<evidence type="ECO:0000256" key="3">
    <source>
        <dbReference type="ARBA" id="ARBA00023125"/>
    </source>
</evidence>
<dbReference type="PANTHER" id="PTHR30126:SF39">
    <property type="entry name" value="HTH-TYPE TRANSCRIPTIONAL REGULATOR CYSL"/>
    <property type="match status" value="1"/>
</dbReference>
<sequence>MLEELKTFIQVVKDRNFTKAAKKVNLSQPTVSLHIKRLENYFDTTLIKRSSKSKEVLITKEGQLLYERGQDLIAGIDCLKEDIFKLSHHAKKKIVVGASKTIGDYYLPPLIGAFSEAYPHVQLEILIENTAHICDMMNEGEIQIGLIEGIDPYYDFIRDYFYEDKMVIAVSNQSKLVESPVNLSDLNDQVWISREEGSGTQEYLNLFLKMHHITPRNVIVFNSNYAVKEAVKNDLGITIISECVVSHAAFDKELTILPLEIEPKRNYSYILPKDKVLDEDVEAFIRILKEYKR</sequence>
<protein>
    <submittedName>
        <fullName evidence="6">LysR family transcriptional regulator</fullName>
    </submittedName>
</protein>
<dbReference type="AlphaFoldDB" id="A0AA42DMT7"/>
<dbReference type="GO" id="GO:0003700">
    <property type="term" value="F:DNA-binding transcription factor activity"/>
    <property type="evidence" value="ECO:0007669"/>
    <property type="project" value="InterPro"/>
</dbReference>
<dbReference type="InterPro" id="IPR036388">
    <property type="entry name" value="WH-like_DNA-bd_sf"/>
</dbReference>
<dbReference type="InterPro" id="IPR036390">
    <property type="entry name" value="WH_DNA-bd_sf"/>
</dbReference>
<reference evidence="6" key="1">
    <citation type="journal article" date="2023" name="Int. J. Syst. Evol. Microbiol.">
        <title>&lt;i&gt;Holtiella tumoricola&lt;/i&gt; gen. nov. sp. nov., isolated from a human clinical sample.</title>
        <authorList>
            <person name="Allen-Vercoe E."/>
            <person name="Daigneault M.C."/>
            <person name="Vancuren S.J."/>
            <person name="Cochrane K."/>
            <person name="O'Neal L.L."/>
            <person name="Sankaranarayanan K."/>
            <person name="Lawson P.A."/>
        </authorList>
    </citation>
    <scope>NUCLEOTIDE SEQUENCE</scope>
    <source>
        <strain evidence="6">CC70A</strain>
    </source>
</reference>
<evidence type="ECO:0000256" key="1">
    <source>
        <dbReference type="ARBA" id="ARBA00009437"/>
    </source>
</evidence>
<dbReference type="InterPro" id="IPR005119">
    <property type="entry name" value="LysR_subst-bd"/>
</dbReference>
<organism evidence="6 7">
    <name type="scientific">Holtiella tumoricola</name>
    <dbReference type="NCBI Taxonomy" id="3018743"/>
    <lineage>
        <taxon>Bacteria</taxon>
        <taxon>Bacillati</taxon>
        <taxon>Bacillota</taxon>
        <taxon>Clostridia</taxon>
        <taxon>Lachnospirales</taxon>
        <taxon>Cellulosilyticaceae</taxon>
        <taxon>Holtiella</taxon>
    </lineage>
</organism>
<evidence type="ECO:0000313" key="6">
    <source>
        <dbReference type="EMBL" id="MDA3731860.1"/>
    </source>
</evidence>
<dbReference type="Pfam" id="PF00126">
    <property type="entry name" value="HTH_1"/>
    <property type="match status" value="1"/>
</dbReference>
<dbReference type="GO" id="GO:0000976">
    <property type="term" value="F:transcription cis-regulatory region binding"/>
    <property type="evidence" value="ECO:0007669"/>
    <property type="project" value="TreeGrafter"/>
</dbReference>
<dbReference type="RefSeq" id="WP_053984624.1">
    <property type="nucleotide sequence ID" value="NZ_JAQIFT010000043.1"/>
</dbReference>
<feature type="domain" description="HTH lysR-type" evidence="5">
    <location>
        <begin position="1"/>
        <end position="57"/>
    </location>
</feature>
<evidence type="ECO:0000259" key="5">
    <source>
        <dbReference type="PROSITE" id="PS50931"/>
    </source>
</evidence>
<dbReference type="Gene3D" id="3.40.190.290">
    <property type="match status" value="1"/>
</dbReference>
<dbReference type="SUPFAM" id="SSF46785">
    <property type="entry name" value="Winged helix' DNA-binding domain"/>
    <property type="match status" value="1"/>
</dbReference>
<evidence type="ECO:0000313" key="7">
    <source>
        <dbReference type="Proteomes" id="UP001169242"/>
    </source>
</evidence>
<dbReference type="PRINTS" id="PR00039">
    <property type="entry name" value="HTHLYSR"/>
</dbReference>
<keyword evidence="3" id="KW-0238">DNA-binding</keyword>
<comment type="similarity">
    <text evidence="1">Belongs to the LysR transcriptional regulatory family.</text>
</comment>